<dbReference type="PANTHER" id="PTHR43132">
    <property type="entry name" value="ARSENICAL RESISTANCE OPERON REPRESSOR ARSR-RELATED"/>
    <property type="match status" value="1"/>
</dbReference>
<dbReference type="InterPro" id="IPR001845">
    <property type="entry name" value="HTH_ArsR_DNA-bd_dom"/>
</dbReference>
<dbReference type="InterPro" id="IPR051011">
    <property type="entry name" value="Metal_resp_trans_reg"/>
</dbReference>
<dbReference type="AlphaFoldDB" id="A0A917QFA2"/>
<organism evidence="6 7">
    <name type="scientific">Streptomyces flaveus</name>
    <dbReference type="NCBI Taxonomy" id="66370"/>
    <lineage>
        <taxon>Bacteria</taxon>
        <taxon>Bacillati</taxon>
        <taxon>Actinomycetota</taxon>
        <taxon>Actinomycetes</taxon>
        <taxon>Kitasatosporales</taxon>
        <taxon>Streptomycetaceae</taxon>
        <taxon>Streptomyces</taxon>
        <taxon>Streptomyces aurantiacus group</taxon>
    </lineage>
</organism>
<evidence type="ECO:0000259" key="5">
    <source>
        <dbReference type="SMART" id="SM00418"/>
    </source>
</evidence>
<accession>A0A917QFA2</accession>
<protein>
    <submittedName>
        <fullName evidence="6">Transcriptional regulator</fullName>
    </submittedName>
</protein>
<gene>
    <name evidence="6" type="ORF">GCM10010094_03930</name>
</gene>
<evidence type="ECO:0000256" key="3">
    <source>
        <dbReference type="ARBA" id="ARBA00023163"/>
    </source>
</evidence>
<feature type="domain" description="HTH arsR-type" evidence="5">
    <location>
        <begin position="249"/>
        <end position="325"/>
    </location>
</feature>
<keyword evidence="1" id="KW-0805">Transcription regulation</keyword>
<reference evidence="6" key="2">
    <citation type="submission" date="2020-09" db="EMBL/GenBank/DDBJ databases">
        <authorList>
            <person name="Sun Q."/>
            <person name="Ohkuma M."/>
        </authorList>
    </citation>
    <scope>NUCLEOTIDE SEQUENCE</scope>
    <source>
        <strain evidence="6">JCM 3035</strain>
    </source>
</reference>
<proteinExistence type="predicted"/>
<dbReference type="InterPro" id="IPR036388">
    <property type="entry name" value="WH-like_DNA-bd_sf"/>
</dbReference>
<evidence type="ECO:0000313" key="6">
    <source>
        <dbReference type="EMBL" id="GGK47125.1"/>
    </source>
</evidence>
<dbReference type="CDD" id="cd00090">
    <property type="entry name" value="HTH_ARSR"/>
    <property type="match status" value="1"/>
</dbReference>
<dbReference type="RefSeq" id="WP_189320133.1">
    <property type="nucleotide sequence ID" value="NZ_BMPQ01000001.1"/>
</dbReference>
<keyword evidence="3" id="KW-0804">Transcription</keyword>
<feature type="region of interest" description="Disordered" evidence="4">
    <location>
        <begin position="323"/>
        <end position="350"/>
    </location>
</feature>
<evidence type="ECO:0000256" key="2">
    <source>
        <dbReference type="ARBA" id="ARBA00023125"/>
    </source>
</evidence>
<evidence type="ECO:0000256" key="1">
    <source>
        <dbReference type="ARBA" id="ARBA00023015"/>
    </source>
</evidence>
<dbReference type="Gene3D" id="1.10.10.10">
    <property type="entry name" value="Winged helix-like DNA-binding domain superfamily/Winged helix DNA-binding domain"/>
    <property type="match status" value="1"/>
</dbReference>
<dbReference type="SUPFAM" id="SSF46785">
    <property type="entry name" value="Winged helix' DNA-binding domain"/>
    <property type="match status" value="1"/>
</dbReference>
<evidence type="ECO:0000313" key="7">
    <source>
        <dbReference type="Proteomes" id="UP000637788"/>
    </source>
</evidence>
<dbReference type="EMBL" id="BMPQ01000001">
    <property type="protein sequence ID" value="GGK47125.1"/>
    <property type="molecule type" value="Genomic_DNA"/>
</dbReference>
<dbReference type="InterPro" id="IPR011991">
    <property type="entry name" value="ArsR-like_HTH"/>
</dbReference>
<comment type="caution">
    <text evidence="6">The sequence shown here is derived from an EMBL/GenBank/DDBJ whole genome shotgun (WGS) entry which is preliminary data.</text>
</comment>
<dbReference type="Pfam" id="PF12840">
    <property type="entry name" value="HTH_20"/>
    <property type="match status" value="1"/>
</dbReference>
<keyword evidence="2" id="KW-0238">DNA-binding</keyword>
<dbReference type="PANTHER" id="PTHR43132:SF8">
    <property type="entry name" value="HTH-TYPE TRANSCRIPTIONAL REGULATOR KMTR"/>
    <property type="match status" value="1"/>
</dbReference>
<name>A0A917QFA2_9ACTN</name>
<dbReference type="SMART" id="SM00418">
    <property type="entry name" value="HTH_ARSR"/>
    <property type="match status" value="1"/>
</dbReference>
<dbReference type="GO" id="GO:0003677">
    <property type="term" value="F:DNA binding"/>
    <property type="evidence" value="ECO:0007669"/>
    <property type="project" value="UniProtKB-KW"/>
</dbReference>
<dbReference type="Proteomes" id="UP000637788">
    <property type="component" value="Unassembled WGS sequence"/>
</dbReference>
<reference evidence="6" key="1">
    <citation type="journal article" date="2014" name="Int. J. Syst. Evol. Microbiol.">
        <title>Complete genome sequence of Corynebacterium casei LMG S-19264T (=DSM 44701T), isolated from a smear-ripened cheese.</title>
        <authorList>
            <consortium name="US DOE Joint Genome Institute (JGI-PGF)"/>
            <person name="Walter F."/>
            <person name="Albersmeier A."/>
            <person name="Kalinowski J."/>
            <person name="Ruckert C."/>
        </authorList>
    </citation>
    <scope>NUCLEOTIDE SEQUENCE</scope>
    <source>
        <strain evidence="6">JCM 3035</strain>
    </source>
</reference>
<sequence>MLRIHFTSEDFGRIRLARHPDPLWEITCSLHRLQTKRGRWAFADWHRTTRATLAGTPLGAAVRRLIVPLVPLAHYFPDFLTPPEAADGLDRGLAAIIDTPAARVAHEIDLLDQTNGCPAWAPTLLDRTAREELAKVLRAYHDAVVAPHHDRICAMVAGERALRARETLDTGIDGLLGSLSPAIRWQPPVLHVDYVDDRDLHLGGRGLRLVPSYFCWQTPISLADSTLQPVLVYPLHGSWLPAPVRPLDASLAALLGKTRAAALRAVALGATTTELARSLGVSPATATHHTAVLRDAGLIMSRRLNNTVLHTLTPLGAAMLRPVGLPRTPAEHPPPPPELRLSSPVEGRSA</sequence>
<dbReference type="InterPro" id="IPR036390">
    <property type="entry name" value="WH_DNA-bd_sf"/>
</dbReference>
<dbReference type="GO" id="GO:0003700">
    <property type="term" value="F:DNA-binding transcription factor activity"/>
    <property type="evidence" value="ECO:0007669"/>
    <property type="project" value="InterPro"/>
</dbReference>
<evidence type="ECO:0000256" key="4">
    <source>
        <dbReference type="SAM" id="MobiDB-lite"/>
    </source>
</evidence>
<keyword evidence="7" id="KW-1185">Reference proteome</keyword>